<dbReference type="RefSeq" id="WP_028939364.1">
    <property type="nucleotide sequence ID" value="NZ_CP023466.1"/>
</dbReference>
<dbReference type="AlphaFoldDB" id="A0AB33E8Z5"/>
<proteinExistence type="predicted"/>
<reference evidence="1 2" key="1">
    <citation type="submission" date="2017-09" db="EMBL/GenBank/DDBJ databases">
        <title>Complete Genome sequence of Lysobacter capsici KNU-15.</title>
        <authorList>
            <person name="Kim M.-C."/>
            <person name="Yi H."/>
            <person name="Lee D.-W."/>
            <person name="Shin J.-H."/>
        </authorList>
    </citation>
    <scope>NUCLEOTIDE SEQUENCE [LARGE SCALE GENOMIC DNA]</scope>
    <source>
        <strain evidence="1 2">KNU-15</strain>
    </source>
</reference>
<accession>A0AB33E8Z5</accession>
<organism evidence="1 2">
    <name type="scientific">Pseudomonas frederiksbergensis</name>
    <dbReference type="NCBI Taxonomy" id="104087"/>
    <lineage>
        <taxon>Bacteria</taxon>
        <taxon>Pseudomonadati</taxon>
        <taxon>Pseudomonadota</taxon>
        <taxon>Gammaproteobacteria</taxon>
        <taxon>Pseudomonadales</taxon>
        <taxon>Pseudomonadaceae</taxon>
        <taxon>Pseudomonas</taxon>
    </lineage>
</organism>
<name>A0AB33E8Z5_9PSED</name>
<protein>
    <submittedName>
        <fullName evidence="1">Uncharacterized protein</fullName>
    </submittedName>
</protein>
<dbReference type="Proteomes" id="UP000218385">
    <property type="component" value="Chromosome"/>
</dbReference>
<evidence type="ECO:0000313" key="1">
    <source>
        <dbReference type="EMBL" id="ATE76320.1"/>
    </source>
</evidence>
<sequence>MNNQSEQAILRSRLFESLVQRYGAVLIPGRYGGDFNNDQLGFSEVDGEVTLLLGLKILDDDGGLQLDNSSLGPHVQYSTSWLKALVQCLKLDSETIGYSMKIEAAMSRGALVAGVICMNGKSQEIKMLRVAV</sequence>
<dbReference type="EMBL" id="CP023466">
    <property type="protein sequence ID" value="ATE76320.1"/>
    <property type="molecule type" value="Genomic_DNA"/>
</dbReference>
<gene>
    <name evidence="1" type="ORF">CNN82_07725</name>
</gene>
<evidence type="ECO:0000313" key="2">
    <source>
        <dbReference type="Proteomes" id="UP000218385"/>
    </source>
</evidence>